<dbReference type="InterPro" id="IPR011989">
    <property type="entry name" value="ARM-like"/>
</dbReference>
<evidence type="ECO:0000256" key="1">
    <source>
        <dbReference type="ARBA" id="ARBA00000885"/>
    </source>
</evidence>
<dbReference type="EC" id="2.3.2.26" evidence="3"/>
<evidence type="ECO:0000256" key="4">
    <source>
        <dbReference type="SAM" id="MobiDB-lite"/>
    </source>
</evidence>
<reference evidence="5" key="1">
    <citation type="submission" date="2023-01" db="EMBL/GenBank/DDBJ databases">
        <title>Genome assembly of the deep-sea coral Lophelia pertusa.</title>
        <authorList>
            <person name="Herrera S."/>
            <person name="Cordes E."/>
        </authorList>
    </citation>
    <scope>NUCLEOTIDE SEQUENCE</scope>
    <source>
        <strain evidence="5">USNM1676648</strain>
        <tissue evidence="5">Polyp</tissue>
    </source>
</reference>
<dbReference type="GO" id="GO:0061630">
    <property type="term" value="F:ubiquitin protein ligase activity"/>
    <property type="evidence" value="ECO:0007669"/>
    <property type="project" value="UniProtKB-UniRule"/>
</dbReference>
<feature type="region of interest" description="Disordered" evidence="4">
    <location>
        <begin position="1"/>
        <end position="29"/>
    </location>
</feature>
<dbReference type="GO" id="GO:0000209">
    <property type="term" value="P:protein polyubiquitination"/>
    <property type="evidence" value="ECO:0007669"/>
    <property type="project" value="TreeGrafter"/>
</dbReference>
<dbReference type="Proteomes" id="UP001163046">
    <property type="component" value="Unassembled WGS sequence"/>
</dbReference>
<feature type="non-terminal residue" evidence="5">
    <location>
        <position position="195"/>
    </location>
</feature>
<keyword evidence="6" id="KW-1185">Reference proteome</keyword>
<name>A0A9W9ZGT1_9CNID</name>
<feature type="compositionally biased region" description="Polar residues" evidence="4">
    <location>
        <begin position="1"/>
        <end position="11"/>
    </location>
</feature>
<keyword evidence="5" id="KW-0012">Acyltransferase</keyword>
<dbReference type="AlphaFoldDB" id="A0A9W9ZGT1"/>
<organism evidence="5 6">
    <name type="scientific">Desmophyllum pertusum</name>
    <dbReference type="NCBI Taxonomy" id="174260"/>
    <lineage>
        <taxon>Eukaryota</taxon>
        <taxon>Metazoa</taxon>
        <taxon>Cnidaria</taxon>
        <taxon>Anthozoa</taxon>
        <taxon>Hexacorallia</taxon>
        <taxon>Scleractinia</taxon>
        <taxon>Caryophylliina</taxon>
        <taxon>Caryophylliidae</taxon>
        <taxon>Desmophyllum</taxon>
    </lineage>
</organism>
<dbReference type="GO" id="GO:0016874">
    <property type="term" value="F:ligase activity"/>
    <property type="evidence" value="ECO:0007669"/>
    <property type="project" value="UniProtKB-KW"/>
</dbReference>
<comment type="catalytic activity">
    <reaction evidence="1 3">
        <text>S-ubiquitinyl-[E2 ubiquitin-conjugating enzyme]-L-cysteine + [acceptor protein]-L-lysine = [E2 ubiquitin-conjugating enzyme]-L-cysteine + N(6)-ubiquitinyl-[acceptor protein]-L-lysine.</text>
        <dbReference type="EC" id="2.3.2.26"/>
    </reaction>
</comment>
<keyword evidence="2 3" id="KW-0808">Transferase</keyword>
<comment type="function">
    <text evidence="3">E3 ubiquitin-protein ligase which accepts ubiquitin from an E2 ubiquitin-conjugating enzyme in the form of a thioester and then directly transfers the ubiquitin to targeted substrates.</text>
</comment>
<evidence type="ECO:0000313" key="5">
    <source>
        <dbReference type="EMBL" id="KAJ7381407.1"/>
    </source>
</evidence>
<accession>A0A9W9ZGT1</accession>
<feature type="region of interest" description="Disordered" evidence="4">
    <location>
        <begin position="172"/>
        <end position="195"/>
    </location>
</feature>
<proteinExistence type="inferred from homology"/>
<dbReference type="PANTHER" id="PTHR45670">
    <property type="entry name" value="E3 UBIQUITIN-PROTEIN LIGASE TRIP12"/>
    <property type="match status" value="1"/>
</dbReference>
<comment type="similarity">
    <text evidence="3">Belongs to the UPL family. K-HECT subfamily.</text>
</comment>
<evidence type="ECO:0000313" key="6">
    <source>
        <dbReference type="Proteomes" id="UP001163046"/>
    </source>
</evidence>
<dbReference type="EMBL" id="MU826350">
    <property type="protein sequence ID" value="KAJ7381407.1"/>
    <property type="molecule type" value="Genomic_DNA"/>
</dbReference>
<dbReference type="PANTHER" id="PTHR45670:SF13">
    <property type="entry name" value="E3 UBIQUITIN-PROTEIN LIGASE TRIP12"/>
    <property type="match status" value="1"/>
</dbReference>
<dbReference type="OrthoDB" id="271273at2759"/>
<evidence type="ECO:0000256" key="3">
    <source>
        <dbReference type="RuleBase" id="RU369009"/>
    </source>
</evidence>
<dbReference type="Gene3D" id="1.25.10.10">
    <property type="entry name" value="Leucine-rich Repeat Variant"/>
    <property type="match status" value="1"/>
</dbReference>
<keyword evidence="5" id="KW-0436">Ligase</keyword>
<dbReference type="SUPFAM" id="SSF48371">
    <property type="entry name" value="ARM repeat"/>
    <property type="match status" value="1"/>
</dbReference>
<evidence type="ECO:0000256" key="2">
    <source>
        <dbReference type="ARBA" id="ARBA00022679"/>
    </source>
</evidence>
<comment type="pathway">
    <text evidence="3">Protein modification; protein ubiquitination.</text>
</comment>
<gene>
    <name evidence="5" type="primary">TRIP12_2</name>
    <name evidence="5" type="ORF">OS493_001541</name>
</gene>
<comment type="caution">
    <text evidence="5">The sequence shown here is derived from an EMBL/GenBank/DDBJ whole genome shotgun (WGS) entry which is preliminary data.</text>
</comment>
<protein>
    <recommendedName>
        <fullName evidence="3">E3 ubiquitin-protein ligase</fullName>
        <ecNumber evidence="3">2.3.2.26</ecNumber>
    </recommendedName>
</protein>
<feature type="non-terminal residue" evidence="5">
    <location>
        <position position="1"/>
    </location>
</feature>
<dbReference type="GO" id="GO:0016607">
    <property type="term" value="C:nuclear speck"/>
    <property type="evidence" value="ECO:0007669"/>
    <property type="project" value="TreeGrafter"/>
</dbReference>
<dbReference type="InterPro" id="IPR045322">
    <property type="entry name" value="HECTD1/TRIP12-like"/>
</dbReference>
<sequence length="195" mass="21143">TNEDTGTSRQIQRCPGGSETSTASSKADEAKITRSDERLVILCEEAELASSYTCGMFSALYKIFSSSVGPAVRHKCVNAILRVLCHAPPDLLGVVLKRHPISSLIGGMLQSNDLRVITNALQMAEIVMQKLPDVFHVSFRREGVMHRVRDLANGLLANKTNASEKNCSSECLANSNENESPAQRGTENVQSVPVT</sequence>
<dbReference type="GO" id="GO:0043161">
    <property type="term" value="P:proteasome-mediated ubiquitin-dependent protein catabolic process"/>
    <property type="evidence" value="ECO:0007669"/>
    <property type="project" value="TreeGrafter"/>
</dbReference>
<keyword evidence="3" id="KW-0833">Ubl conjugation pathway</keyword>
<dbReference type="InterPro" id="IPR016024">
    <property type="entry name" value="ARM-type_fold"/>
</dbReference>